<evidence type="ECO:0000256" key="1">
    <source>
        <dbReference type="ARBA" id="ARBA00022676"/>
    </source>
</evidence>
<dbReference type="SUPFAM" id="SSF52418">
    <property type="entry name" value="Nucleoside phosphorylase/phosphoribosyltransferase catalytic domain"/>
    <property type="match status" value="1"/>
</dbReference>
<feature type="binding site" evidence="4">
    <location>
        <position position="227"/>
    </location>
    <ligand>
        <name>Mg(2+)</name>
        <dbReference type="ChEBI" id="CHEBI:18420"/>
        <label>2</label>
    </ligand>
</feature>
<protein>
    <recommendedName>
        <fullName evidence="4">Anthranilate phosphoribosyltransferase</fullName>
        <ecNumber evidence="4">2.4.2.18</ecNumber>
    </recommendedName>
</protein>
<evidence type="ECO:0000259" key="6">
    <source>
        <dbReference type="Pfam" id="PF02885"/>
    </source>
</evidence>
<evidence type="ECO:0000256" key="3">
    <source>
        <dbReference type="ARBA" id="ARBA00022822"/>
    </source>
</evidence>
<keyword evidence="4" id="KW-0460">Magnesium</keyword>
<reference evidence="8" key="1">
    <citation type="journal article" date="2019" name="Int. J. Syst. Evol. Microbiol.">
        <title>The Global Catalogue of Microorganisms (GCM) 10K type strain sequencing project: providing services to taxonomists for standard genome sequencing and annotation.</title>
        <authorList>
            <consortium name="The Broad Institute Genomics Platform"/>
            <consortium name="The Broad Institute Genome Sequencing Center for Infectious Disease"/>
            <person name="Wu L."/>
            <person name="Ma J."/>
        </authorList>
    </citation>
    <scope>NUCLEOTIDE SEQUENCE [LARGE SCALE GENOMIC DNA]</scope>
    <source>
        <strain evidence="8">CCUG 51308</strain>
    </source>
</reference>
<dbReference type="Proteomes" id="UP001596492">
    <property type="component" value="Unassembled WGS sequence"/>
</dbReference>
<dbReference type="PANTHER" id="PTHR43285">
    <property type="entry name" value="ANTHRANILATE PHOSPHORIBOSYLTRANSFERASE"/>
    <property type="match status" value="1"/>
</dbReference>
<dbReference type="Pfam" id="PF00591">
    <property type="entry name" value="Glycos_transf_3"/>
    <property type="match status" value="1"/>
</dbReference>
<keyword evidence="4" id="KW-0057">Aromatic amino acid biosynthesis</keyword>
<keyword evidence="3 4" id="KW-0822">Tryptophan biosynthesis</keyword>
<dbReference type="EMBL" id="JBHTBR010000002">
    <property type="protein sequence ID" value="MFC7290503.1"/>
    <property type="molecule type" value="Genomic_DNA"/>
</dbReference>
<keyword evidence="4" id="KW-0028">Amino-acid biosynthesis</keyword>
<feature type="binding site" evidence="4">
    <location>
        <position position="168"/>
    </location>
    <ligand>
        <name>anthranilate</name>
        <dbReference type="ChEBI" id="CHEBI:16567"/>
        <label>2</label>
    </ligand>
</feature>
<feature type="binding site" evidence="4">
    <location>
        <position position="228"/>
    </location>
    <ligand>
        <name>Mg(2+)</name>
        <dbReference type="ChEBI" id="CHEBI:18420"/>
        <label>1</label>
    </ligand>
</feature>
<feature type="binding site" evidence="4">
    <location>
        <position position="113"/>
    </location>
    <ligand>
        <name>anthranilate</name>
        <dbReference type="ChEBI" id="CHEBI:16567"/>
        <label>1</label>
    </ligand>
</feature>
<evidence type="ECO:0000259" key="5">
    <source>
        <dbReference type="Pfam" id="PF00591"/>
    </source>
</evidence>
<dbReference type="InterPro" id="IPR005940">
    <property type="entry name" value="Anthranilate_Pribosyl_Tfrase"/>
</dbReference>
<proteinExistence type="inferred from homology"/>
<comment type="caution">
    <text evidence="7">The sequence shown here is derived from an EMBL/GenBank/DDBJ whole genome shotgun (WGS) entry which is preliminary data.</text>
</comment>
<dbReference type="InterPro" id="IPR017459">
    <property type="entry name" value="Glycosyl_Trfase_fam3_N_dom"/>
</dbReference>
<feature type="binding site" evidence="4">
    <location>
        <position position="82"/>
    </location>
    <ligand>
        <name>5-phospho-alpha-D-ribose 1-diphosphate</name>
        <dbReference type="ChEBI" id="CHEBI:58017"/>
    </ligand>
</feature>
<organism evidence="7 8">
    <name type="scientific">Hirschia litorea</name>
    <dbReference type="NCBI Taxonomy" id="1199156"/>
    <lineage>
        <taxon>Bacteria</taxon>
        <taxon>Pseudomonadati</taxon>
        <taxon>Pseudomonadota</taxon>
        <taxon>Alphaproteobacteria</taxon>
        <taxon>Hyphomonadales</taxon>
        <taxon>Hyphomonadaceae</taxon>
        <taxon>Hirschia</taxon>
    </lineage>
</organism>
<dbReference type="Gene3D" id="1.20.970.10">
    <property type="entry name" value="Transferase, Pyrimidine Nucleoside Phosphorylase, Chain C"/>
    <property type="match status" value="1"/>
</dbReference>
<evidence type="ECO:0000313" key="8">
    <source>
        <dbReference type="Proteomes" id="UP001596492"/>
    </source>
</evidence>
<evidence type="ECO:0000313" key="7">
    <source>
        <dbReference type="EMBL" id="MFC7290503.1"/>
    </source>
</evidence>
<dbReference type="Gene3D" id="3.40.1030.10">
    <property type="entry name" value="Nucleoside phosphorylase/phosphoribosyltransferase catalytic domain"/>
    <property type="match status" value="1"/>
</dbReference>
<feature type="domain" description="Glycosyl transferase family 3 N-terminal" evidence="6">
    <location>
        <begin position="6"/>
        <end position="68"/>
    </location>
</feature>
<comment type="pathway">
    <text evidence="4">Amino-acid biosynthesis; L-tryptophan biosynthesis; L-tryptophan from chorismate: step 2/5.</text>
</comment>
<evidence type="ECO:0000256" key="2">
    <source>
        <dbReference type="ARBA" id="ARBA00022679"/>
    </source>
</evidence>
<dbReference type="InterPro" id="IPR000312">
    <property type="entry name" value="Glycosyl_Trfase_fam3"/>
</dbReference>
<dbReference type="InterPro" id="IPR035902">
    <property type="entry name" value="Nuc_phospho_transferase"/>
</dbReference>
<sequence length="340" mass="35955">MSDCVKQAISLLADSKTPKQPLIRDCFDAILSGSVDPILISAFLMGLRIKGESVDDIQAASETMRAHSIQVSAPEDVVDTCGTGGLPFISLNTSTASALVIAGAGGRVAKHGNRSVPPKTGSADVLEALGVKLDITKDQFQNCLEHAGVGFMFARAHHSAMRHVAPVRQTLGLRTIFNLLGPLTNPANAKFQIIGVFDKKWLNPLAVTLQRLGTQKAWIVHGDDGLDEISISGETHAVEVTPKSITPFTIIPENLGISRSSLEDLKGGNAEFNATAITDLLNGKHSAFRDIVAINAGAGLYMSNKANSHPEGVKLAFAAIDDGRAKTALQTLVKYSNLGS</sequence>
<feature type="domain" description="Glycosyl transferase family 3" evidence="5">
    <location>
        <begin position="76"/>
        <end position="325"/>
    </location>
</feature>
<comment type="catalytic activity">
    <reaction evidence="4">
        <text>N-(5-phospho-beta-D-ribosyl)anthranilate + diphosphate = 5-phospho-alpha-D-ribose 1-diphosphate + anthranilate</text>
        <dbReference type="Rhea" id="RHEA:11768"/>
        <dbReference type="ChEBI" id="CHEBI:16567"/>
        <dbReference type="ChEBI" id="CHEBI:18277"/>
        <dbReference type="ChEBI" id="CHEBI:33019"/>
        <dbReference type="ChEBI" id="CHEBI:58017"/>
        <dbReference type="EC" id="2.4.2.18"/>
    </reaction>
</comment>
<keyword evidence="8" id="KW-1185">Reference proteome</keyword>
<keyword evidence="4" id="KW-0479">Metal-binding</keyword>
<dbReference type="Pfam" id="PF02885">
    <property type="entry name" value="Glycos_trans_3N"/>
    <property type="match status" value="1"/>
</dbReference>
<dbReference type="InterPro" id="IPR036320">
    <property type="entry name" value="Glycosyl_Trfase_fam3_N_dom_sf"/>
</dbReference>
<comment type="function">
    <text evidence="4">Catalyzes the transfer of the phosphoribosyl group of 5-phosphorylribose-1-pyrophosphate (PRPP) to anthranilate to yield N-(5'-phosphoribosyl)-anthranilate (PRA).</text>
</comment>
<keyword evidence="1 4" id="KW-0328">Glycosyltransferase</keyword>
<keyword evidence="2 4" id="KW-0808">Transferase</keyword>
<comment type="subunit">
    <text evidence="4">Homodimer.</text>
</comment>
<feature type="binding site" evidence="4">
    <location>
        <position position="94"/>
    </location>
    <ligand>
        <name>Mg(2+)</name>
        <dbReference type="ChEBI" id="CHEBI:18420"/>
        <label>1</label>
    </ligand>
</feature>
<dbReference type="HAMAP" id="MF_00211">
    <property type="entry name" value="TrpD"/>
    <property type="match status" value="1"/>
</dbReference>
<accession>A0ABW2IHU7</accession>
<comment type="similarity">
    <text evidence="4">Belongs to the anthranilate phosphoribosyltransferase family.</text>
</comment>
<evidence type="ECO:0000256" key="4">
    <source>
        <dbReference type="HAMAP-Rule" id="MF_00211"/>
    </source>
</evidence>
<dbReference type="NCBIfam" id="TIGR01245">
    <property type="entry name" value="trpD"/>
    <property type="match status" value="1"/>
</dbReference>
<comment type="caution">
    <text evidence="4">Lacks conserved residue(s) required for the propagation of feature annotation.</text>
</comment>
<feature type="binding site" evidence="4">
    <location>
        <position position="90"/>
    </location>
    <ligand>
        <name>5-phospho-alpha-D-ribose 1-diphosphate</name>
        <dbReference type="ChEBI" id="CHEBI:58017"/>
    </ligand>
</feature>
<gene>
    <name evidence="4 7" type="primary">trpD</name>
    <name evidence="7" type="ORF">ACFQS8_02650</name>
</gene>
<feature type="binding site" evidence="4">
    <location>
        <position position="122"/>
    </location>
    <ligand>
        <name>5-phospho-alpha-D-ribose 1-diphosphate</name>
        <dbReference type="ChEBI" id="CHEBI:58017"/>
    </ligand>
</feature>
<dbReference type="PANTHER" id="PTHR43285:SF2">
    <property type="entry name" value="ANTHRANILATE PHOSPHORIBOSYLTRANSFERASE"/>
    <property type="match status" value="1"/>
</dbReference>
<feature type="binding site" evidence="4">
    <location>
        <position position="228"/>
    </location>
    <ligand>
        <name>Mg(2+)</name>
        <dbReference type="ChEBI" id="CHEBI:18420"/>
        <label>2</label>
    </ligand>
</feature>
<comment type="cofactor">
    <cofactor evidence="4">
        <name>Mg(2+)</name>
        <dbReference type="ChEBI" id="CHEBI:18420"/>
    </cofactor>
    <text evidence="4">Binds 2 magnesium ions per monomer.</text>
</comment>
<name>A0ABW2IHU7_9PROT</name>
<dbReference type="RefSeq" id="WP_382165447.1">
    <property type="nucleotide sequence ID" value="NZ_JBHTBR010000002.1"/>
</dbReference>
<dbReference type="GO" id="GO:0004048">
    <property type="term" value="F:anthranilate phosphoribosyltransferase activity"/>
    <property type="evidence" value="ECO:0007669"/>
    <property type="project" value="UniProtKB-EC"/>
</dbReference>
<dbReference type="SUPFAM" id="SSF47648">
    <property type="entry name" value="Nucleoside phosphorylase/phosphoribosyltransferase N-terminal domain"/>
    <property type="match status" value="1"/>
</dbReference>
<feature type="binding site" evidence="4">
    <location>
        <position position="82"/>
    </location>
    <ligand>
        <name>anthranilate</name>
        <dbReference type="ChEBI" id="CHEBI:16567"/>
        <label>1</label>
    </ligand>
</feature>
<feature type="binding site" evidence="4">
    <location>
        <begin position="92"/>
        <end position="95"/>
    </location>
    <ligand>
        <name>5-phospho-alpha-D-ribose 1-diphosphate</name>
        <dbReference type="ChEBI" id="CHEBI:58017"/>
    </ligand>
</feature>
<dbReference type="EC" id="2.4.2.18" evidence="4"/>